<dbReference type="Pfam" id="PF18332">
    <property type="entry name" value="XRN1_D1"/>
    <property type="match status" value="1"/>
</dbReference>
<dbReference type="Pfam" id="PF18334">
    <property type="entry name" value="XRN1_D2_D3"/>
    <property type="match status" value="1"/>
</dbReference>
<dbReference type="InterPro" id="IPR040992">
    <property type="entry name" value="XRN1_D1"/>
</dbReference>
<accession>A0A1Y2I6W2</accession>
<feature type="compositionally biased region" description="Gly residues" evidence="1">
    <location>
        <begin position="533"/>
        <end position="543"/>
    </location>
</feature>
<evidence type="ECO:0000259" key="4">
    <source>
        <dbReference type="Pfam" id="PF18334"/>
    </source>
</evidence>
<dbReference type="InterPro" id="IPR041385">
    <property type="entry name" value="SH3_12"/>
</dbReference>
<dbReference type="Gene3D" id="2.30.30.30">
    <property type="match status" value="1"/>
</dbReference>
<dbReference type="AlphaFoldDB" id="A0A1Y2I6W2"/>
<feature type="compositionally biased region" description="Polar residues" evidence="1">
    <location>
        <begin position="564"/>
        <end position="575"/>
    </location>
</feature>
<dbReference type="InterPro" id="IPR014722">
    <property type="entry name" value="Rib_uL2_dom2"/>
</dbReference>
<feature type="domain" description="5'-3' exoribonuclease 1 D1" evidence="3">
    <location>
        <begin position="1"/>
        <end position="148"/>
    </location>
</feature>
<evidence type="ECO:0000256" key="1">
    <source>
        <dbReference type="SAM" id="MobiDB-lite"/>
    </source>
</evidence>
<feature type="domain" description="5'-3' exoribonuclease 1 SH3-like" evidence="2">
    <location>
        <begin position="397"/>
        <end position="463"/>
    </location>
</feature>
<feature type="region of interest" description="Disordered" evidence="1">
    <location>
        <begin position="477"/>
        <end position="511"/>
    </location>
</feature>
<dbReference type="Gene3D" id="2.30.30.750">
    <property type="match status" value="1"/>
</dbReference>
<dbReference type="EMBL" id="KZ084163">
    <property type="protein sequence ID" value="OSC96896.1"/>
    <property type="molecule type" value="Genomic_DNA"/>
</dbReference>
<dbReference type="InterPro" id="IPR047008">
    <property type="entry name" value="XRN1_SH3_sf"/>
</dbReference>
<dbReference type="Gene3D" id="2.170.260.40">
    <property type="match status" value="1"/>
</dbReference>
<name>A0A1Y2I6W2_TRAC3</name>
<dbReference type="InterPro" id="IPR047007">
    <property type="entry name" value="XRN1_D1_sf"/>
</dbReference>
<gene>
    <name evidence="5" type="ORF">PYCCODRAFT_1378244</name>
</gene>
<evidence type="ECO:0000313" key="5">
    <source>
        <dbReference type="EMBL" id="OSC96896.1"/>
    </source>
</evidence>
<dbReference type="Pfam" id="PF18129">
    <property type="entry name" value="SH3_12"/>
    <property type="match status" value="1"/>
</dbReference>
<evidence type="ECO:0000259" key="2">
    <source>
        <dbReference type="Pfam" id="PF18129"/>
    </source>
</evidence>
<reference evidence="5 6" key="1">
    <citation type="journal article" date="2015" name="Biotechnol. Biofuels">
        <title>Enhanced degradation of softwood versus hardwood by the white-rot fungus Pycnoporus coccineus.</title>
        <authorList>
            <person name="Couturier M."/>
            <person name="Navarro D."/>
            <person name="Chevret D."/>
            <person name="Henrissat B."/>
            <person name="Piumi F."/>
            <person name="Ruiz-Duenas F.J."/>
            <person name="Martinez A.T."/>
            <person name="Grigoriev I.V."/>
            <person name="Riley R."/>
            <person name="Lipzen A."/>
            <person name="Berrin J.G."/>
            <person name="Master E.R."/>
            <person name="Rosso M.N."/>
        </authorList>
    </citation>
    <scope>NUCLEOTIDE SEQUENCE [LARGE SCALE GENOMIC DNA]</scope>
    <source>
        <strain evidence="5 6">BRFM310</strain>
    </source>
</reference>
<organism evidence="5 6">
    <name type="scientific">Trametes coccinea (strain BRFM310)</name>
    <name type="common">Pycnoporus coccineus</name>
    <dbReference type="NCBI Taxonomy" id="1353009"/>
    <lineage>
        <taxon>Eukaryota</taxon>
        <taxon>Fungi</taxon>
        <taxon>Dikarya</taxon>
        <taxon>Basidiomycota</taxon>
        <taxon>Agaricomycotina</taxon>
        <taxon>Agaricomycetes</taxon>
        <taxon>Polyporales</taxon>
        <taxon>Polyporaceae</taxon>
        <taxon>Trametes</taxon>
    </lineage>
</organism>
<feature type="region of interest" description="Disordered" evidence="1">
    <location>
        <begin position="528"/>
        <end position="647"/>
    </location>
</feature>
<dbReference type="InterPro" id="IPR041106">
    <property type="entry name" value="XRN1_D2_D3"/>
</dbReference>
<dbReference type="Proteomes" id="UP000193067">
    <property type="component" value="Unassembled WGS sequence"/>
</dbReference>
<dbReference type="STRING" id="1353009.A0A1Y2I6W2"/>
<dbReference type="OrthoDB" id="372487at2759"/>
<feature type="domain" description="Exoribonuclease Xrn1 D2/D3" evidence="4">
    <location>
        <begin position="152"/>
        <end position="377"/>
    </location>
</feature>
<protein>
    <submittedName>
        <fullName evidence="5">Uncharacterized protein</fullName>
    </submittedName>
</protein>
<evidence type="ECO:0000313" key="6">
    <source>
        <dbReference type="Proteomes" id="UP000193067"/>
    </source>
</evidence>
<sequence length="647" mass="70414">MIVHIVNQHENRKIEDIAQEMIGQRIFVGWPFLQEGLVSAISDSLFTYEKLSMVPGKPAKVVSNPHTPQGLGLWKTKAEKVERYYSKRCGVITGNIDVLVHVRPLKGLKRLDNGAFVKDYEGAEKEVEQAVQMAVSEVFSEDPRYMEREPPPLSEEFPEGSKVFFLGEHAYGVAAQVSGTTDDALSVILVFFPTEKTENDRFKNVVVNRLQNKYYPSFRVAEMLGISSKALSKVTSSFMVVGSDGNKNNLGLSLKFEAKGLKVIEYSRKDGRYWEFSEKAIELIREYQAKYPEVFQVLDRSGDAMVKASDVFSDAPNPDAKAKEVKTWLNTKGVRDFEPVSLFCDQLGKATVKEIEALADSITASKSTTAIKKAIVKGIPRQAVLKPSHAVYRLQNQHFALGDRVIMVQDSGSVPLSFKGVVVGMNAKSMDVVWDAPFMSGGTLGDRCSQYRGSTVEFWSCLNLSNPQFIVSTNPNAPVQQQQPRSPFKPRFGPHPTVRPAPGQQPAAGFRPAPANGVGHHGPVHIMVNPNRGRGGGPRGGPPGAAAASHPHPPNGAVNGHAKTPSQTIPAQNGNHVDPAPRGRGRARGFEPRGAFHGQAPPIRGGFVPPARGRGFVPGTERGRGGQRGSFRARGRGQPHTAPAPAA</sequence>
<proteinExistence type="predicted"/>
<evidence type="ECO:0000259" key="3">
    <source>
        <dbReference type="Pfam" id="PF18332"/>
    </source>
</evidence>
<keyword evidence="6" id="KW-1185">Reference proteome</keyword>